<evidence type="ECO:0000313" key="3">
    <source>
        <dbReference type="Proteomes" id="UP000738349"/>
    </source>
</evidence>
<evidence type="ECO:0000256" key="1">
    <source>
        <dbReference type="SAM" id="MobiDB-lite"/>
    </source>
</evidence>
<dbReference type="Proteomes" id="UP000738349">
    <property type="component" value="Unassembled WGS sequence"/>
</dbReference>
<feature type="region of interest" description="Disordered" evidence="1">
    <location>
        <begin position="68"/>
        <end position="88"/>
    </location>
</feature>
<organism evidence="2 3">
    <name type="scientific">Dactylonectria macrodidyma</name>
    <dbReference type="NCBI Taxonomy" id="307937"/>
    <lineage>
        <taxon>Eukaryota</taxon>
        <taxon>Fungi</taxon>
        <taxon>Dikarya</taxon>
        <taxon>Ascomycota</taxon>
        <taxon>Pezizomycotina</taxon>
        <taxon>Sordariomycetes</taxon>
        <taxon>Hypocreomycetidae</taxon>
        <taxon>Hypocreales</taxon>
        <taxon>Nectriaceae</taxon>
        <taxon>Dactylonectria</taxon>
    </lineage>
</organism>
<evidence type="ECO:0000313" key="2">
    <source>
        <dbReference type="EMBL" id="KAH7124459.1"/>
    </source>
</evidence>
<feature type="compositionally biased region" description="Polar residues" evidence="1">
    <location>
        <begin position="68"/>
        <end position="77"/>
    </location>
</feature>
<protein>
    <submittedName>
        <fullName evidence="2">Uncharacterized protein</fullName>
    </submittedName>
</protein>
<comment type="caution">
    <text evidence="2">The sequence shown here is derived from an EMBL/GenBank/DDBJ whole genome shotgun (WGS) entry which is preliminary data.</text>
</comment>
<name>A0A9P9IMC5_9HYPO</name>
<proteinExistence type="predicted"/>
<sequence length="118" mass="12392">MSVNIPSEAANQVTPTSTTTTISIDPYGTSHTYVTMYLSESAAPIVVAQSVDNIQTYYLDNCMDPRATETSASGDSSTQDDNDPSENAACSALQGCTTAKPWVASAVLSLLTVILMGF</sequence>
<gene>
    <name evidence="2" type="ORF">EDB81DRAFT_890543</name>
</gene>
<accession>A0A9P9IMC5</accession>
<reference evidence="2" key="1">
    <citation type="journal article" date="2021" name="Nat. Commun.">
        <title>Genetic determinants of endophytism in the Arabidopsis root mycobiome.</title>
        <authorList>
            <person name="Mesny F."/>
            <person name="Miyauchi S."/>
            <person name="Thiergart T."/>
            <person name="Pickel B."/>
            <person name="Atanasova L."/>
            <person name="Karlsson M."/>
            <person name="Huettel B."/>
            <person name="Barry K.W."/>
            <person name="Haridas S."/>
            <person name="Chen C."/>
            <person name="Bauer D."/>
            <person name="Andreopoulos W."/>
            <person name="Pangilinan J."/>
            <person name="LaButti K."/>
            <person name="Riley R."/>
            <person name="Lipzen A."/>
            <person name="Clum A."/>
            <person name="Drula E."/>
            <person name="Henrissat B."/>
            <person name="Kohler A."/>
            <person name="Grigoriev I.V."/>
            <person name="Martin F.M."/>
            <person name="Hacquard S."/>
        </authorList>
    </citation>
    <scope>NUCLEOTIDE SEQUENCE</scope>
    <source>
        <strain evidence="2">MPI-CAGE-AT-0147</strain>
    </source>
</reference>
<dbReference type="AlphaFoldDB" id="A0A9P9IMC5"/>
<keyword evidence="3" id="KW-1185">Reference proteome</keyword>
<dbReference type="EMBL" id="JAGMUV010000022">
    <property type="protein sequence ID" value="KAH7124459.1"/>
    <property type="molecule type" value="Genomic_DNA"/>
</dbReference>